<protein>
    <recommendedName>
        <fullName evidence="3">GNAT family N-acetyltransferase</fullName>
    </recommendedName>
</protein>
<keyword evidence="2" id="KW-1185">Reference proteome</keyword>
<dbReference type="Proteomes" id="UP001501319">
    <property type="component" value="Unassembled WGS sequence"/>
</dbReference>
<proteinExistence type="predicted"/>
<reference evidence="2" key="1">
    <citation type="journal article" date="2019" name="Int. J. Syst. Evol. Microbiol.">
        <title>The Global Catalogue of Microorganisms (GCM) 10K type strain sequencing project: providing services to taxonomists for standard genome sequencing and annotation.</title>
        <authorList>
            <consortium name="The Broad Institute Genomics Platform"/>
            <consortium name="The Broad Institute Genome Sequencing Center for Infectious Disease"/>
            <person name="Wu L."/>
            <person name="Ma J."/>
        </authorList>
    </citation>
    <scope>NUCLEOTIDE SEQUENCE [LARGE SCALE GENOMIC DNA]</scope>
    <source>
        <strain evidence="2">JCM 14306</strain>
    </source>
</reference>
<evidence type="ECO:0000313" key="1">
    <source>
        <dbReference type="EMBL" id="GAA1647838.1"/>
    </source>
</evidence>
<dbReference type="InterPro" id="IPR016181">
    <property type="entry name" value="Acyl_CoA_acyltransferase"/>
</dbReference>
<accession>A0ABP4RDT3</accession>
<organism evidence="1 2">
    <name type="scientific">Kribbella alba</name>
    <dbReference type="NCBI Taxonomy" id="190197"/>
    <lineage>
        <taxon>Bacteria</taxon>
        <taxon>Bacillati</taxon>
        <taxon>Actinomycetota</taxon>
        <taxon>Actinomycetes</taxon>
        <taxon>Propionibacteriales</taxon>
        <taxon>Kribbellaceae</taxon>
        <taxon>Kribbella</taxon>
    </lineage>
</organism>
<dbReference type="SUPFAM" id="SSF55729">
    <property type="entry name" value="Acyl-CoA N-acyltransferases (Nat)"/>
    <property type="match status" value="1"/>
</dbReference>
<name>A0ABP4RDT3_9ACTN</name>
<evidence type="ECO:0008006" key="3">
    <source>
        <dbReference type="Google" id="ProtNLM"/>
    </source>
</evidence>
<gene>
    <name evidence="1" type="ORF">GCM10009744_43910</name>
</gene>
<sequence>MGESAKTEETAALSVRALDDETWPAFARLVEANNGVWGGCWCVGFHVKLGKGRTAAENRAEKEQRVHEGRTHAALVFSDDECLGWCQFGSPEELPEVKSRRLYEKGLVTLPDWRITCFFTGKGLRGRGVANAALGGALAKIARLGGGTVEGYPEETDDRKVSGSFLHTGPMVAFENHGFTRTRPISPHRWVVTRTVAPA</sequence>
<dbReference type="EMBL" id="BAAANE010000007">
    <property type="protein sequence ID" value="GAA1647838.1"/>
    <property type="molecule type" value="Genomic_DNA"/>
</dbReference>
<dbReference type="RefSeq" id="WP_344113737.1">
    <property type="nucleotide sequence ID" value="NZ_BAAANE010000007.1"/>
</dbReference>
<dbReference type="Gene3D" id="3.40.630.30">
    <property type="match status" value="1"/>
</dbReference>
<comment type="caution">
    <text evidence="1">The sequence shown here is derived from an EMBL/GenBank/DDBJ whole genome shotgun (WGS) entry which is preliminary data.</text>
</comment>
<evidence type="ECO:0000313" key="2">
    <source>
        <dbReference type="Proteomes" id="UP001501319"/>
    </source>
</evidence>